<keyword evidence="2" id="KW-0812">Transmembrane</keyword>
<proteinExistence type="inferred from homology"/>
<dbReference type="InterPro" id="IPR037066">
    <property type="entry name" value="Plug_dom_sf"/>
</dbReference>
<dbReference type="SUPFAM" id="SSF56935">
    <property type="entry name" value="Porins"/>
    <property type="match status" value="1"/>
</dbReference>
<reference evidence="5 6" key="1">
    <citation type="submission" date="2023-05" db="EMBL/GenBank/DDBJ databases">
        <title>Novel species of genus Flectobacillus isolated from stream in China.</title>
        <authorList>
            <person name="Lu H."/>
        </authorList>
    </citation>
    <scope>NUCLEOTIDE SEQUENCE [LARGE SCALE GENOMIC DNA]</scope>
    <source>
        <strain evidence="5 6">KCTC 42575</strain>
    </source>
</reference>
<dbReference type="RefSeq" id="WP_283345543.1">
    <property type="nucleotide sequence ID" value="NZ_JASHIF010000016.1"/>
</dbReference>
<evidence type="ECO:0000256" key="1">
    <source>
        <dbReference type="ARBA" id="ARBA00022729"/>
    </source>
</evidence>
<dbReference type="EMBL" id="JASHIF010000016">
    <property type="protein sequence ID" value="MDI9860987.1"/>
    <property type="molecule type" value="Genomic_DNA"/>
</dbReference>
<evidence type="ECO:0000313" key="6">
    <source>
        <dbReference type="Proteomes" id="UP001236507"/>
    </source>
</evidence>
<evidence type="ECO:0000256" key="3">
    <source>
        <dbReference type="SAM" id="SignalP"/>
    </source>
</evidence>
<evidence type="ECO:0000313" key="5">
    <source>
        <dbReference type="EMBL" id="MDI9860987.1"/>
    </source>
</evidence>
<comment type="subcellular location">
    <subcellularLocation>
        <location evidence="2">Cell outer membrane</location>
        <topology evidence="2">Multi-pass membrane protein</topology>
    </subcellularLocation>
</comment>
<accession>A0ABT6YBM4</accession>
<comment type="caution">
    <text evidence="5">The sequence shown here is derived from an EMBL/GenBank/DDBJ whole genome shotgun (WGS) entry which is preliminary data.</text>
</comment>
<keyword evidence="2" id="KW-0472">Membrane</keyword>
<evidence type="ECO:0000259" key="4">
    <source>
        <dbReference type="Pfam" id="PF07715"/>
    </source>
</evidence>
<keyword evidence="5" id="KW-0675">Receptor</keyword>
<dbReference type="InterPro" id="IPR012910">
    <property type="entry name" value="Plug_dom"/>
</dbReference>
<keyword evidence="1 3" id="KW-0732">Signal</keyword>
<feature type="signal peptide" evidence="3">
    <location>
        <begin position="1"/>
        <end position="24"/>
    </location>
</feature>
<keyword evidence="2" id="KW-0813">Transport</keyword>
<protein>
    <submittedName>
        <fullName evidence="5">TonB-dependent receptor plug domain-containing protein</fullName>
    </submittedName>
</protein>
<name>A0ABT6YBM4_9BACT</name>
<keyword evidence="2" id="KW-1134">Transmembrane beta strand</keyword>
<gene>
    <name evidence="5" type="ORF">QM524_17355</name>
</gene>
<keyword evidence="2" id="KW-0998">Cell outer membrane</keyword>
<comment type="similarity">
    <text evidence="2">Belongs to the TonB-dependent receptor family.</text>
</comment>
<keyword evidence="6" id="KW-1185">Reference proteome</keyword>
<dbReference type="Gene3D" id="2.170.130.10">
    <property type="entry name" value="TonB-dependent receptor, plug domain"/>
    <property type="match status" value="1"/>
</dbReference>
<dbReference type="PANTHER" id="PTHR30069">
    <property type="entry name" value="TONB-DEPENDENT OUTER MEMBRANE RECEPTOR"/>
    <property type="match status" value="1"/>
</dbReference>
<feature type="domain" description="TonB-dependent receptor plug" evidence="4">
    <location>
        <begin position="645"/>
        <end position="730"/>
    </location>
</feature>
<dbReference type="PROSITE" id="PS52016">
    <property type="entry name" value="TONB_DEPENDENT_REC_3"/>
    <property type="match status" value="1"/>
</dbReference>
<feature type="chain" id="PRO_5046823140" evidence="3">
    <location>
        <begin position="25"/>
        <end position="837"/>
    </location>
</feature>
<organism evidence="5 6">
    <name type="scientific">Flectobacillus roseus</name>
    <dbReference type="NCBI Taxonomy" id="502259"/>
    <lineage>
        <taxon>Bacteria</taxon>
        <taxon>Pseudomonadati</taxon>
        <taxon>Bacteroidota</taxon>
        <taxon>Cytophagia</taxon>
        <taxon>Cytophagales</taxon>
        <taxon>Flectobacillaceae</taxon>
        <taxon>Flectobacillus</taxon>
    </lineage>
</organism>
<sequence>MKNNLTYCFITLLSLLCFTNTSHAQEQPVYEKLRATLTKYRYSYPQEKVYLHLDKPYYMAGETMWLKGYLFDASSNGVDSVSRVLYVDLVQPATGKVIVHKVLKALAVSVGDIQLPDTLVNDLYRIRAYTNYMRNFSESLFFEKDVRVWQNTNMSSMNENKAQALNEVASISFFPEGGYLVENLESRLAFKIVNKLGKGVETSGFVLANDKDTVGVFSTAHLGHGVFNFHPETNNTYSAYVRKSDGSYIKQELPQPQKSGYIMSVDNVTYKDKIRLYIQNSSPKPAGQDKELPIIVQQRGEVCMIAKGSESSRSFVANIPKNQIPDDGVVQITLFSPEGLPICERLIFVEHGNRALQVNVSSNKAEYKSREKVDLNIEVKDAEGKPVQGTFSVAVTDASQVKGEPYADNILTYVLLNSEVKESLSGQYYQQIQGSVEQPQYYFDNTQENRHLHLDLLMMTQGWRRFTWQQMLNDVKPKMDYFVEQGLEITGKAVRPNGKVTDKLTLTLMLKKPKENPIIAMTSVDSLGRYGFYNLDFTDSVDVYLQAVKANGARNLTLTIDEALSLPKTRPLQIPNEVRIFDPNAFATFLKYSRESIELEKKLITEKVQMLQEVTVTAKKEPEDNRKIYGQASNTLKVDDTLCGGMFSVLQMLQGRIPGVQVVQTGMGTYSVLIRGQGSINASNDPLFLIDGMQVSSDVINTLPPCDVESIDVLKGADAAIFGVRGGNGVVSVLTRKGNANYDWSKSNTEGVKIQKRMGYAMTREFFAPQYGQAKPEHVRPDYRSTLYWNANITTDASGKATTSFWNSDAKGNMTIKLEGMSNQGRVGVAQNEYLVR</sequence>
<dbReference type="Pfam" id="PF07715">
    <property type="entry name" value="Plug"/>
    <property type="match status" value="1"/>
</dbReference>
<dbReference type="PANTHER" id="PTHR30069:SF53">
    <property type="entry name" value="COLICIN I RECEPTOR-RELATED"/>
    <property type="match status" value="1"/>
</dbReference>
<evidence type="ECO:0000256" key="2">
    <source>
        <dbReference type="PROSITE-ProRule" id="PRU01360"/>
    </source>
</evidence>
<dbReference type="Proteomes" id="UP001236507">
    <property type="component" value="Unassembled WGS sequence"/>
</dbReference>
<dbReference type="InterPro" id="IPR039426">
    <property type="entry name" value="TonB-dep_rcpt-like"/>
</dbReference>